<reference evidence="1" key="1">
    <citation type="submission" date="2014-09" db="EMBL/GenBank/DDBJ databases">
        <authorList>
            <person name="Magalhaes I.L.F."/>
            <person name="Oliveira U."/>
            <person name="Santos F.R."/>
            <person name="Vidigal T.H.D.A."/>
            <person name="Brescovit A.D."/>
            <person name="Santos A.J."/>
        </authorList>
    </citation>
    <scope>NUCLEOTIDE SEQUENCE</scope>
    <source>
        <tissue evidence="1">Shoot tissue taken approximately 20 cm above the soil surface</tissue>
    </source>
</reference>
<evidence type="ECO:0000313" key="1">
    <source>
        <dbReference type="EMBL" id="JAD69275.1"/>
    </source>
</evidence>
<reference evidence="1" key="2">
    <citation type="journal article" date="2015" name="Data Brief">
        <title>Shoot transcriptome of the giant reed, Arundo donax.</title>
        <authorList>
            <person name="Barrero R.A."/>
            <person name="Guerrero F.D."/>
            <person name="Moolhuijzen P."/>
            <person name="Goolsby J.A."/>
            <person name="Tidwell J."/>
            <person name="Bellgard S.E."/>
            <person name="Bellgard M.I."/>
        </authorList>
    </citation>
    <scope>NUCLEOTIDE SEQUENCE</scope>
    <source>
        <tissue evidence="1">Shoot tissue taken approximately 20 cm above the soil surface</tissue>
    </source>
</reference>
<accession>A0A0A9C791</accession>
<organism evidence="1">
    <name type="scientific">Arundo donax</name>
    <name type="common">Giant reed</name>
    <name type="synonym">Donax arundinaceus</name>
    <dbReference type="NCBI Taxonomy" id="35708"/>
    <lineage>
        <taxon>Eukaryota</taxon>
        <taxon>Viridiplantae</taxon>
        <taxon>Streptophyta</taxon>
        <taxon>Embryophyta</taxon>
        <taxon>Tracheophyta</taxon>
        <taxon>Spermatophyta</taxon>
        <taxon>Magnoliopsida</taxon>
        <taxon>Liliopsida</taxon>
        <taxon>Poales</taxon>
        <taxon>Poaceae</taxon>
        <taxon>PACMAD clade</taxon>
        <taxon>Arundinoideae</taxon>
        <taxon>Arundineae</taxon>
        <taxon>Arundo</taxon>
    </lineage>
</organism>
<dbReference type="AlphaFoldDB" id="A0A0A9C791"/>
<name>A0A0A9C791_ARUDO</name>
<dbReference type="EMBL" id="GBRH01228620">
    <property type="protein sequence ID" value="JAD69275.1"/>
    <property type="molecule type" value="Transcribed_RNA"/>
</dbReference>
<sequence>MPLPSSFPTALFLLGEPHEIIKYYQKPRSFPVALLLPPLLSLLLSLPPNTLAQLLPIRIAPAISFNSSEGYPLLFNTSTNSRH</sequence>
<protein>
    <submittedName>
        <fullName evidence="1">2-C-methyl-D-erythritol 2,4-cyclodiphosphate synthase</fullName>
    </submittedName>
</protein>
<proteinExistence type="predicted"/>